<comment type="caution">
    <text evidence="1">The sequence shown here is derived from an EMBL/GenBank/DDBJ whole genome shotgun (WGS) entry which is preliminary data.</text>
</comment>
<sequence length="84" mass="9308">MEEICVPIPQQMPLDSCFLKPHPFQMSAQPPLLSFEGPSKGDRNSRTSPIAAVACAKRSMLNGNVLRSKTEEDKTSTPFFGLWI</sequence>
<reference evidence="1 2" key="1">
    <citation type="journal article" date="2021" name="Hortic Res">
        <title>High-quality reference genome and annotation aids understanding of berry development for evergreen blueberry (Vaccinium darrowii).</title>
        <authorList>
            <person name="Yu J."/>
            <person name="Hulse-Kemp A.M."/>
            <person name="Babiker E."/>
            <person name="Staton M."/>
        </authorList>
    </citation>
    <scope>NUCLEOTIDE SEQUENCE [LARGE SCALE GENOMIC DNA]</scope>
    <source>
        <strain evidence="2">cv. NJ 8807/NJ 8810</strain>
        <tissue evidence="1">Young leaf</tissue>
    </source>
</reference>
<proteinExistence type="predicted"/>
<evidence type="ECO:0000313" key="1">
    <source>
        <dbReference type="EMBL" id="KAH7861812.1"/>
    </source>
</evidence>
<dbReference type="Proteomes" id="UP000828048">
    <property type="component" value="Chromosome 4"/>
</dbReference>
<name>A0ACB7Z8Q9_9ERIC</name>
<gene>
    <name evidence="1" type="ORF">Vadar_031189</name>
</gene>
<evidence type="ECO:0000313" key="2">
    <source>
        <dbReference type="Proteomes" id="UP000828048"/>
    </source>
</evidence>
<accession>A0ACB7Z8Q9</accession>
<keyword evidence="2" id="KW-1185">Reference proteome</keyword>
<organism evidence="1 2">
    <name type="scientific">Vaccinium darrowii</name>
    <dbReference type="NCBI Taxonomy" id="229202"/>
    <lineage>
        <taxon>Eukaryota</taxon>
        <taxon>Viridiplantae</taxon>
        <taxon>Streptophyta</taxon>
        <taxon>Embryophyta</taxon>
        <taxon>Tracheophyta</taxon>
        <taxon>Spermatophyta</taxon>
        <taxon>Magnoliopsida</taxon>
        <taxon>eudicotyledons</taxon>
        <taxon>Gunneridae</taxon>
        <taxon>Pentapetalae</taxon>
        <taxon>asterids</taxon>
        <taxon>Ericales</taxon>
        <taxon>Ericaceae</taxon>
        <taxon>Vaccinioideae</taxon>
        <taxon>Vaccinieae</taxon>
        <taxon>Vaccinium</taxon>
    </lineage>
</organism>
<dbReference type="EMBL" id="CM037154">
    <property type="protein sequence ID" value="KAH7861812.1"/>
    <property type="molecule type" value="Genomic_DNA"/>
</dbReference>
<protein>
    <submittedName>
        <fullName evidence="1">Uncharacterized protein</fullName>
    </submittedName>
</protein>